<keyword evidence="6" id="KW-1185">Reference proteome</keyword>
<evidence type="ECO:0000313" key="5">
    <source>
        <dbReference type="EMBL" id="PVD18254.1"/>
    </source>
</evidence>
<dbReference type="InterPro" id="IPR000742">
    <property type="entry name" value="EGF"/>
</dbReference>
<dbReference type="STRING" id="400727.A0A2T7NAQ5"/>
<evidence type="ECO:0000313" key="6">
    <source>
        <dbReference type="Proteomes" id="UP000245119"/>
    </source>
</evidence>
<dbReference type="Pfam" id="PF23283">
    <property type="entry name" value="D8C_UMOD"/>
    <property type="match status" value="1"/>
</dbReference>
<dbReference type="PROSITE" id="PS01186">
    <property type="entry name" value="EGF_2"/>
    <property type="match status" value="1"/>
</dbReference>
<dbReference type="OrthoDB" id="10021943at2759"/>
<dbReference type="InterPro" id="IPR057774">
    <property type="entry name" value="D8C_UMOD/GP2/OIT3-like"/>
</dbReference>
<dbReference type="SMART" id="SM00216">
    <property type="entry name" value="VWD"/>
    <property type="match status" value="1"/>
</dbReference>
<dbReference type="Pfam" id="PF00094">
    <property type="entry name" value="VWD"/>
    <property type="match status" value="1"/>
</dbReference>
<dbReference type="InterPro" id="IPR001846">
    <property type="entry name" value="VWF_type-D"/>
</dbReference>
<keyword evidence="1" id="KW-0732">Signal</keyword>
<feature type="domain" description="VWFD" evidence="4">
    <location>
        <begin position="411"/>
        <end position="603"/>
    </location>
</feature>
<dbReference type="Gene3D" id="2.10.25.10">
    <property type="entry name" value="Laminin"/>
    <property type="match status" value="1"/>
</dbReference>
<keyword evidence="2" id="KW-1015">Disulfide bond</keyword>
<comment type="caution">
    <text evidence="5">The sequence shown here is derived from an EMBL/GenBank/DDBJ whole genome shotgun (WGS) entry which is preliminary data.</text>
</comment>
<dbReference type="InterPro" id="IPR058727">
    <property type="entry name" value="Helical_Vwde"/>
</dbReference>
<name>A0A2T7NAQ5_POMCA</name>
<dbReference type="AlphaFoldDB" id="A0A2T7NAQ5"/>
<evidence type="ECO:0000259" key="4">
    <source>
        <dbReference type="PROSITE" id="PS51233"/>
    </source>
</evidence>
<dbReference type="Pfam" id="PF26129">
    <property type="entry name" value="Vwde"/>
    <property type="match status" value="1"/>
</dbReference>
<dbReference type="GO" id="GO:0005102">
    <property type="term" value="F:signaling receptor binding"/>
    <property type="evidence" value="ECO:0007669"/>
    <property type="project" value="TreeGrafter"/>
</dbReference>
<protein>
    <recommendedName>
        <fullName evidence="4">VWFD domain-containing protein</fullName>
    </recommendedName>
</protein>
<dbReference type="EMBL" id="PZQS01000014">
    <property type="protein sequence ID" value="PVD18254.1"/>
    <property type="molecule type" value="Genomic_DNA"/>
</dbReference>
<reference evidence="5 6" key="1">
    <citation type="submission" date="2018-04" db="EMBL/GenBank/DDBJ databases">
        <title>The genome of golden apple snail Pomacea canaliculata provides insight into stress tolerance and invasive adaptation.</title>
        <authorList>
            <person name="Liu C."/>
            <person name="Liu B."/>
            <person name="Ren Y."/>
            <person name="Zhang Y."/>
            <person name="Wang H."/>
            <person name="Li S."/>
            <person name="Jiang F."/>
            <person name="Yin L."/>
            <person name="Zhang G."/>
            <person name="Qian W."/>
            <person name="Fan W."/>
        </authorList>
    </citation>
    <scope>NUCLEOTIDE SEQUENCE [LARGE SCALE GENOMIC DNA]</scope>
    <source>
        <strain evidence="5">SZHN2017</strain>
        <tissue evidence="5">Muscle</tissue>
    </source>
</reference>
<evidence type="ECO:0000256" key="2">
    <source>
        <dbReference type="ARBA" id="ARBA00023157"/>
    </source>
</evidence>
<proteinExistence type="predicted"/>
<feature type="region of interest" description="Disordered" evidence="3">
    <location>
        <begin position="674"/>
        <end position="706"/>
    </location>
</feature>
<dbReference type="InterPro" id="IPR050969">
    <property type="entry name" value="Dev_Signal_Modulators"/>
</dbReference>
<dbReference type="GO" id="GO:0005576">
    <property type="term" value="C:extracellular region"/>
    <property type="evidence" value="ECO:0007669"/>
    <property type="project" value="TreeGrafter"/>
</dbReference>
<sequence>MLSEATFALFDVAAEATPDPCLHENYQNLTDVHRSVSYVTTYPEPPLCDIDLVAGWYRFVVDAESKMPETCVNNFKCGTTVPIWMNGTHPSVNDGIQTRRACANFQSGGASYTPCCGQAVKIGVKNCEGFFIYYLHPTPACPMAYCAGKDSPCPAGKWSPTGLPPDCKDAYPQLTDPPSFRGPVIEQNTFYFTCDLTFSGNDPDQAFEFVWLFNGLEDPKVPPEVVSDPGRSARLDGAQLAGLLNKNVGCKVRAFYKQNAIKKGPWLESTGTYWAGIQTDPSHISIRTDEDKQDVVIRSTLPVLCNSPGTDDQCCLLIFLLVDGSAGGQATVVVPSDCRYSICTSNWNNTLQEVSTTVSVVPSKTQIQDGNKDLLVSFANIVVADPSPYHQIFQGFKIPSVQVDVEQRDSKLCSITGDPHITGLENKRTFHLFKVGDYTAYENVQRDFEVQIRTWPCFKERRDRAVTCVCGVAVREKDDLIRVNGCNHGFYGQSVGSPEISVPRPLREGTTILQATDGSTIILYFPSSSEIKITASAWLGGFLNLDILVPGTDYLNGRGLCGTFDNNTNNDLTHRSGFVDRMPADDVPEDFTESWKNNDSTSLFRIVPPEMGDSYVPRYCTCSNDGSGAVNCAYQGDIVAHALTCPDCQDTTRKSDFTGGGWETLRKKRSASGNAYVDSDEIQKPYDPNDYADFQPPKLSWPTSTGISESQAENYCSTALRQSQLWSHCQDKTQEIQGLIENCKIDLLVADNYIGLEAIVDTFLTICKVELAKNPDNYVTTPSGESVVKPEISDDVCNPVCYINGRCDRGRCVCNRGFIGDNCQIKDEPPKLLQIRGSSLCDFNERPCKKLFINAENIQNTATMACKIHEILDDGSVSERASMEEAVFLTLSKLGCVLPDAGIKTGN</sequence>
<organism evidence="5 6">
    <name type="scientific">Pomacea canaliculata</name>
    <name type="common">Golden apple snail</name>
    <dbReference type="NCBI Taxonomy" id="400727"/>
    <lineage>
        <taxon>Eukaryota</taxon>
        <taxon>Metazoa</taxon>
        <taxon>Spiralia</taxon>
        <taxon>Lophotrochozoa</taxon>
        <taxon>Mollusca</taxon>
        <taxon>Gastropoda</taxon>
        <taxon>Caenogastropoda</taxon>
        <taxon>Architaenioglossa</taxon>
        <taxon>Ampullarioidea</taxon>
        <taxon>Ampullariidae</taxon>
        <taxon>Pomacea</taxon>
    </lineage>
</organism>
<gene>
    <name evidence="5" type="ORF">C0Q70_20803</name>
</gene>
<dbReference type="PANTHER" id="PTHR14949">
    <property type="entry name" value="EGF-LIKE-DOMAIN, MULTIPLE 7, 8"/>
    <property type="match status" value="1"/>
</dbReference>
<dbReference type="GO" id="GO:0009986">
    <property type="term" value="C:cell surface"/>
    <property type="evidence" value="ECO:0007669"/>
    <property type="project" value="TreeGrafter"/>
</dbReference>
<accession>A0A2T7NAQ5</accession>
<dbReference type="Proteomes" id="UP000245119">
    <property type="component" value="Linkage Group LG14"/>
</dbReference>
<dbReference type="PROSITE" id="PS51233">
    <property type="entry name" value="VWFD"/>
    <property type="match status" value="1"/>
</dbReference>
<evidence type="ECO:0000256" key="3">
    <source>
        <dbReference type="SAM" id="MobiDB-lite"/>
    </source>
</evidence>
<evidence type="ECO:0000256" key="1">
    <source>
        <dbReference type="ARBA" id="ARBA00022729"/>
    </source>
</evidence>
<dbReference type="PANTHER" id="PTHR14949:SF51">
    <property type="entry name" value="VON WILLEBRAND FACTOR D AND EGF DOMAIN-CONTAINING PROTEIN"/>
    <property type="match status" value="1"/>
</dbReference>
<dbReference type="PROSITE" id="PS00022">
    <property type="entry name" value="EGF_1"/>
    <property type="match status" value="1"/>
</dbReference>